<dbReference type="EMBL" id="KZ501901">
    <property type="protein sequence ID" value="PKU87037.1"/>
    <property type="molecule type" value="Genomic_DNA"/>
</dbReference>
<dbReference type="SUPFAM" id="SSF57667">
    <property type="entry name" value="beta-beta-alpha zinc fingers"/>
    <property type="match status" value="1"/>
</dbReference>
<evidence type="ECO:0000256" key="2">
    <source>
        <dbReference type="ARBA" id="ARBA00022723"/>
    </source>
</evidence>
<evidence type="ECO:0000256" key="9">
    <source>
        <dbReference type="PROSITE-ProRule" id="PRU00042"/>
    </source>
</evidence>
<evidence type="ECO:0000313" key="11">
    <source>
        <dbReference type="EMBL" id="PKU87037.1"/>
    </source>
</evidence>
<name>A0A2I0XGJ7_9ASPA</name>
<keyword evidence="12" id="KW-1185">Reference proteome</keyword>
<dbReference type="Pfam" id="PF13912">
    <property type="entry name" value="zf-C2H2_6"/>
    <property type="match status" value="2"/>
</dbReference>
<dbReference type="PROSITE" id="PS50157">
    <property type="entry name" value="ZINC_FINGER_C2H2_2"/>
    <property type="match status" value="2"/>
</dbReference>
<sequence>MNKRIGGFNCKTCGRSFATYQALGGHRTAHTRLTKLVETKKIKKEFHRCSICGIYFSMGQALGGHMRRHKDRAKELFLSSCWAEERVTRKSTIGLNLDLNSIPMEEDED</sequence>
<reference evidence="11 12" key="2">
    <citation type="journal article" date="2017" name="Nature">
        <title>The Apostasia genome and the evolution of orchids.</title>
        <authorList>
            <person name="Zhang G.Q."/>
            <person name="Liu K.W."/>
            <person name="Li Z."/>
            <person name="Lohaus R."/>
            <person name="Hsiao Y.Y."/>
            <person name="Niu S.C."/>
            <person name="Wang J.Y."/>
            <person name="Lin Y.C."/>
            <person name="Xu Q."/>
            <person name="Chen L.J."/>
            <person name="Yoshida K."/>
            <person name="Fujiwara S."/>
            <person name="Wang Z.W."/>
            <person name="Zhang Y.Q."/>
            <person name="Mitsuda N."/>
            <person name="Wang M."/>
            <person name="Liu G.H."/>
            <person name="Pecoraro L."/>
            <person name="Huang H.X."/>
            <person name="Xiao X.J."/>
            <person name="Lin M."/>
            <person name="Wu X.Y."/>
            <person name="Wu W.L."/>
            <person name="Chen Y.Y."/>
            <person name="Chang S.B."/>
            <person name="Sakamoto S."/>
            <person name="Ohme-Takagi M."/>
            <person name="Yagi M."/>
            <person name="Zeng S.J."/>
            <person name="Shen C.Y."/>
            <person name="Yeh C.M."/>
            <person name="Luo Y.B."/>
            <person name="Tsai W.C."/>
            <person name="Van de Peer Y."/>
            <person name="Liu Z.J."/>
        </authorList>
    </citation>
    <scope>NUCLEOTIDE SEQUENCE [LARGE SCALE GENOMIC DNA]</scope>
    <source>
        <tissue evidence="11">The whole plant</tissue>
    </source>
</reference>
<gene>
    <name evidence="11" type="primary">ZAT11</name>
    <name evidence="11" type="ORF">MA16_Dca013984</name>
</gene>
<dbReference type="PROSITE" id="PS00028">
    <property type="entry name" value="ZINC_FINGER_C2H2_1"/>
    <property type="match status" value="2"/>
</dbReference>
<evidence type="ECO:0000256" key="8">
    <source>
        <dbReference type="ARBA" id="ARBA00023242"/>
    </source>
</evidence>
<dbReference type="InterPro" id="IPR036236">
    <property type="entry name" value="Znf_C2H2_sf"/>
</dbReference>
<keyword evidence="8" id="KW-0539">Nucleus</keyword>
<evidence type="ECO:0000313" key="12">
    <source>
        <dbReference type="Proteomes" id="UP000233837"/>
    </source>
</evidence>
<evidence type="ECO:0000259" key="10">
    <source>
        <dbReference type="PROSITE" id="PS50157"/>
    </source>
</evidence>
<dbReference type="GO" id="GO:0008270">
    <property type="term" value="F:zinc ion binding"/>
    <property type="evidence" value="ECO:0007669"/>
    <property type="project" value="UniProtKB-KW"/>
</dbReference>
<keyword evidence="3" id="KW-0677">Repeat</keyword>
<evidence type="ECO:0000256" key="5">
    <source>
        <dbReference type="ARBA" id="ARBA00022833"/>
    </source>
</evidence>
<comment type="subcellular location">
    <subcellularLocation>
        <location evidence="1">Nucleus</location>
    </subcellularLocation>
</comment>
<dbReference type="AlphaFoldDB" id="A0A2I0XGJ7"/>
<keyword evidence="4 9" id="KW-0863">Zinc-finger</keyword>
<keyword evidence="7" id="KW-0804">Transcription</keyword>
<protein>
    <submittedName>
        <fullName evidence="11">Zinc finger protein ZAT11</fullName>
    </submittedName>
</protein>
<organism evidence="11 12">
    <name type="scientific">Dendrobium catenatum</name>
    <dbReference type="NCBI Taxonomy" id="906689"/>
    <lineage>
        <taxon>Eukaryota</taxon>
        <taxon>Viridiplantae</taxon>
        <taxon>Streptophyta</taxon>
        <taxon>Embryophyta</taxon>
        <taxon>Tracheophyta</taxon>
        <taxon>Spermatophyta</taxon>
        <taxon>Magnoliopsida</taxon>
        <taxon>Liliopsida</taxon>
        <taxon>Asparagales</taxon>
        <taxon>Orchidaceae</taxon>
        <taxon>Epidendroideae</taxon>
        <taxon>Malaxideae</taxon>
        <taxon>Dendrobiinae</taxon>
        <taxon>Dendrobium</taxon>
    </lineage>
</organism>
<dbReference type="Gene3D" id="3.30.160.60">
    <property type="entry name" value="Classic Zinc Finger"/>
    <property type="match status" value="1"/>
</dbReference>
<reference evidence="11 12" key="1">
    <citation type="journal article" date="2016" name="Sci. Rep.">
        <title>The Dendrobium catenatum Lindl. genome sequence provides insights into polysaccharide synthase, floral development and adaptive evolution.</title>
        <authorList>
            <person name="Zhang G.Q."/>
            <person name="Xu Q."/>
            <person name="Bian C."/>
            <person name="Tsai W.C."/>
            <person name="Yeh C.M."/>
            <person name="Liu K.W."/>
            <person name="Yoshida K."/>
            <person name="Zhang L.S."/>
            <person name="Chang S.B."/>
            <person name="Chen F."/>
            <person name="Shi Y."/>
            <person name="Su Y.Y."/>
            <person name="Zhang Y.Q."/>
            <person name="Chen L.J."/>
            <person name="Yin Y."/>
            <person name="Lin M."/>
            <person name="Huang H."/>
            <person name="Deng H."/>
            <person name="Wang Z.W."/>
            <person name="Zhu S.L."/>
            <person name="Zhao X."/>
            <person name="Deng C."/>
            <person name="Niu S.C."/>
            <person name="Huang J."/>
            <person name="Wang M."/>
            <person name="Liu G.H."/>
            <person name="Yang H.J."/>
            <person name="Xiao X.J."/>
            <person name="Hsiao Y.Y."/>
            <person name="Wu W.L."/>
            <person name="Chen Y.Y."/>
            <person name="Mitsuda N."/>
            <person name="Ohme-Takagi M."/>
            <person name="Luo Y.B."/>
            <person name="Van de Peer Y."/>
            <person name="Liu Z.J."/>
        </authorList>
    </citation>
    <scope>NUCLEOTIDE SEQUENCE [LARGE SCALE GENOMIC DNA]</scope>
    <source>
        <tissue evidence="11">The whole plant</tissue>
    </source>
</reference>
<evidence type="ECO:0000256" key="7">
    <source>
        <dbReference type="ARBA" id="ARBA00023163"/>
    </source>
</evidence>
<accession>A0A2I0XGJ7</accession>
<evidence type="ECO:0000256" key="6">
    <source>
        <dbReference type="ARBA" id="ARBA00023015"/>
    </source>
</evidence>
<dbReference type="SMART" id="SM00355">
    <property type="entry name" value="ZnF_C2H2"/>
    <property type="match status" value="2"/>
</dbReference>
<dbReference type="GO" id="GO:0005634">
    <property type="term" value="C:nucleus"/>
    <property type="evidence" value="ECO:0007669"/>
    <property type="project" value="UniProtKB-SubCell"/>
</dbReference>
<keyword evidence="5" id="KW-0862">Zinc</keyword>
<dbReference type="InterPro" id="IPR013087">
    <property type="entry name" value="Znf_C2H2_type"/>
</dbReference>
<keyword evidence="6" id="KW-0805">Transcription regulation</keyword>
<dbReference type="Proteomes" id="UP000233837">
    <property type="component" value="Unassembled WGS sequence"/>
</dbReference>
<proteinExistence type="predicted"/>
<feature type="domain" description="C2H2-type" evidence="10">
    <location>
        <begin position="47"/>
        <end position="74"/>
    </location>
</feature>
<dbReference type="STRING" id="906689.A0A2I0XGJ7"/>
<dbReference type="PANTHER" id="PTHR26374:SF450">
    <property type="entry name" value="OS11G0702300 PROTEIN"/>
    <property type="match status" value="1"/>
</dbReference>
<dbReference type="PANTHER" id="PTHR26374">
    <property type="entry name" value="ZINC FINGER PROTEIN ZAT5"/>
    <property type="match status" value="1"/>
</dbReference>
<feature type="domain" description="C2H2-type" evidence="10">
    <location>
        <begin position="8"/>
        <end position="35"/>
    </location>
</feature>
<evidence type="ECO:0000256" key="3">
    <source>
        <dbReference type="ARBA" id="ARBA00022737"/>
    </source>
</evidence>
<keyword evidence="2" id="KW-0479">Metal-binding</keyword>
<evidence type="ECO:0000256" key="1">
    <source>
        <dbReference type="ARBA" id="ARBA00004123"/>
    </source>
</evidence>
<evidence type="ECO:0000256" key="4">
    <source>
        <dbReference type="ARBA" id="ARBA00022771"/>
    </source>
</evidence>